<reference evidence="2" key="1">
    <citation type="submission" date="2022-10" db="EMBL/GenBank/DDBJ databases">
        <authorList>
            <person name="Yu W.X."/>
        </authorList>
    </citation>
    <scope>NUCLEOTIDE SEQUENCE</scope>
    <source>
        <strain evidence="2">D04</strain>
    </source>
</reference>
<gene>
    <name evidence="2" type="ORF">OM074_14395</name>
</gene>
<evidence type="ECO:0000256" key="1">
    <source>
        <dbReference type="SAM" id="SignalP"/>
    </source>
</evidence>
<proteinExistence type="predicted"/>
<evidence type="ECO:0000313" key="2">
    <source>
        <dbReference type="EMBL" id="MCW3806823.1"/>
    </source>
</evidence>
<protein>
    <submittedName>
        <fullName evidence="2">DUF5020 family protein</fullName>
    </submittedName>
</protein>
<comment type="caution">
    <text evidence="2">The sequence shown here is derived from an EMBL/GenBank/DDBJ whole genome shotgun (WGS) entry which is preliminary data.</text>
</comment>
<sequence length="221" mass="25894">MKKVLVFTMLIMLGRLASAQNVQLHYDFGEDRKMFTTTMEMFKPDKMGSTFFFIDLDYGSDISGVDNGVSLSYWEIARSFKWNENQKFEPRIEFNSGGSTLFQIENAWLVGAQYTFNNADFSKVLSLQANYKYIKDKEDASFQLTAVWGLHFFERKLSFTGFADFWKEEMFWGTDYRFLTEPQIWWNAMEHFSFGGEVELSSNFADDKFVVNPTLAVKWTF</sequence>
<organism evidence="2 3">
    <name type="scientific">Plebeiibacterium marinum</name>
    <dbReference type="NCBI Taxonomy" id="2992111"/>
    <lineage>
        <taxon>Bacteria</taxon>
        <taxon>Pseudomonadati</taxon>
        <taxon>Bacteroidota</taxon>
        <taxon>Bacteroidia</taxon>
        <taxon>Marinilabiliales</taxon>
        <taxon>Marinilabiliaceae</taxon>
        <taxon>Plebeiibacterium</taxon>
    </lineage>
</organism>
<dbReference type="Pfam" id="PF16412">
    <property type="entry name" value="DUF5020"/>
    <property type="match status" value="1"/>
</dbReference>
<dbReference type="GO" id="GO:0009279">
    <property type="term" value="C:cell outer membrane"/>
    <property type="evidence" value="ECO:0007669"/>
    <property type="project" value="InterPro"/>
</dbReference>
<accession>A0AAE3MF48</accession>
<evidence type="ECO:0000313" key="3">
    <source>
        <dbReference type="Proteomes" id="UP001207408"/>
    </source>
</evidence>
<dbReference type="InterPro" id="IPR036777">
    <property type="entry name" value="Channel_Tsx-like_sf"/>
</dbReference>
<dbReference type="Gene3D" id="2.40.230.20">
    <property type="entry name" value="Nucleoside-specific channel-forming protein, Tsx-like"/>
    <property type="match status" value="1"/>
</dbReference>
<dbReference type="AlphaFoldDB" id="A0AAE3MF48"/>
<keyword evidence="1" id="KW-0732">Signal</keyword>
<dbReference type="Proteomes" id="UP001207408">
    <property type="component" value="Unassembled WGS sequence"/>
</dbReference>
<keyword evidence="3" id="KW-1185">Reference proteome</keyword>
<dbReference type="RefSeq" id="WP_301200628.1">
    <property type="nucleotide sequence ID" value="NZ_JAPDPI010000030.1"/>
</dbReference>
<name>A0AAE3MF48_9BACT</name>
<feature type="signal peptide" evidence="1">
    <location>
        <begin position="1"/>
        <end position="19"/>
    </location>
</feature>
<dbReference type="EMBL" id="JAPDPI010000030">
    <property type="protein sequence ID" value="MCW3806823.1"/>
    <property type="molecule type" value="Genomic_DNA"/>
</dbReference>
<dbReference type="SUPFAM" id="SSF111364">
    <property type="entry name" value="Tsx-like channel"/>
    <property type="match status" value="1"/>
</dbReference>
<feature type="chain" id="PRO_5042197312" evidence="1">
    <location>
        <begin position="20"/>
        <end position="221"/>
    </location>
</feature>